<dbReference type="InParanoid" id="A0A401G8C5"/>
<organism evidence="3 4">
    <name type="scientific">Sparassis crispa</name>
    <dbReference type="NCBI Taxonomy" id="139825"/>
    <lineage>
        <taxon>Eukaryota</taxon>
        <taxon>Fungi</taxon>
        <taxon>Dikarya</taxon>
        <taxon>Basidiomycota</taxon>
        <taxon>Agaricomycotina</taxon>
        <taxon>Agaricomycetes</taxon>
        <taxon>Polyporales</taxon>
        <taxon>Sparassidaceae</taxon>
        <taxon>Sparassis</taxon>
    </lineage>
</organism>
<dbReference type="EC" id="2.7.7.48" evidence="1"/>
<evidence type="ECO:0000256" key="1">
    <source>
        <dbReference type="RuleBase" id="RU363098"/>
    </source>
</evidence>
<dbReference type="GO" id="GO:0003723">
    <property type="term" value="F:RNA binding"/>
    <property type="evidence" value="ECO:0007669"/>
    <property type="project" value="UniProtKB-KW"/>
</dbReference>
<sequence>MEIFMQNIGPSVTQYDLKDMIADVLHSPAFTRSSGVLNFEARIFQHGRRNHLRQGTMTLPSEDIGWQFLQEYGGPQPKKSIGRTRITFQPSRNKPNAQVLEMICRLPYVNQRLLREKEERAQELDARSVSIRTIQFGRECRDGVYSVEWEKHCVGAHLIFNQERKEFRVEVPDSTNTRFISIRTAQIFSLSASMDDPHAPTVFFSLNHPPAFESRPSDLETLMSNLLSMKNVPIRQRWCAFDDDHLRVASFTSLSMRLVCKASNDLDNFRSICRMTHTRFDHSSYPIQYRGLFSDQVRRTYSDWLSRLVWPVAFQVEALARAHFIDLKELLGLRESIELMVRERGASSTAMFLHDFASHAKTLFWYGEESELSQESVEILFSRLSREFLSKPIPPMPPPSEDNFDCLHVIVTPTTMYLEGPFPERSNRVMRTYPGNEDSFVRVSFADETRLQHRFDREVDGRAFVDRTIKNLLLNGVTIAGRPFRFLAYSQSALKEHAVWFVKPFTDPKRGRIDAPTIIRSLGSFRHLPYDRLLIYCPARYGARISQAFTATDASVSVEADEVFVLNDVQDPDGRWTFTDGVGTISAELARTIWGKLCAKRPRGRRHKAYPRTFQIRFMGSKGMLSVDYKLSGRVVCLRDSMIKFDAPQSLDIEIARAFDKPGRYYLNRPLIMILEGLGVPCEVFKILQDNAVRDAEGSVLSLERAGRLLEAHGLGTSYRLTSTMLSLHRLGVGPLSEDVFWQQMMDFAVNHVLRELKHHARIPVPDGWTLVGVADVHGFLKEGEIFACIDSQDHSGLIYLEGPTLISRSPTIHPGDVQLVRAIGRPPPGSPFEKESLRNSVVFSIKGARPLPSCLGGGDLDGDVYNVTTMRSLLPQKTYHAADYDPAKKKLNDHESTMHDVAEFVAEYINSDTLGIIAINWLIIADQSPKGILDLDCLRLAQLHSDAVDYPKSGMPVPLEHIPRLKFKAKPDWNAPETLTRETPDFYESRRAIGKLYRAIELPALRTVARASSVQRRHLEDSHEESSRYVLDEFYSEEPHLDDYVRLAVEDRVGQFLPLQDITFNDDVIIGLWELFHSYVSQLRAICTDNTLSHTRSAMLTEEEAVIGTIVAKCSQPRKRKDLMSQMREQTSVLINGMRAEISGDEDMTPDESLERAWIAYKVALIETNYFGARSFAWIALGEIFDAIRNIEDADKNLLRP</sequence>
<dbReference type="RefSeq" id="XP_027609296.1">
    <property type="nucleotide sequence ID" value="XM_027753495.1"/>
</dbReference>
<dbReference type="Proteomes" id="UP000287166">
    <property type="component" value="Unassembled WGS sequence"/>
</dbReference>
<comment type="catalytic activity">
    <reaction evidence="1">
        <text>RNA(n) + a ribonucleoside 5'-triphosphate = RNA(n+1) + diphosphate</text>
        <dbReference type="Rhea" id="RHEA:21248"/>
        <dbReference type="Rhea" id="RHEA-COMP:14527"/>
        <dbReference type="Rhea" id="RHEA-COMP:17342"/>
        <dbReference type="ChEBI" id="CHEBI:33019"/>
        <dbReference type="ChEBI" id="CHEBI:61557"/>
        <dbReference type="ChEBI" id="CHEBI:140395"/>
        <dbReference type="EC" id="2.7.7.48"/>
    </reaction>
</comment>
<dbReference type="PANTHER" id="PTHR23079:SF55">
    <property type="entry name" value="RNA-DIRECTED RNA POLYMERASE"/>
    <property type="match status" value="1"/>
</dbReference>
<dbReference type="GO" id="GO:0030422">
    <property type="term" value="P:siRNA processing"/>
    <property type="evidence" value="ECO:0007669"/>
    <property type="project" value="TreeGrafter"/>
</dbReference>
<dbReference type="EMBL" id="BFAD01000001">
    <property type="protein sequence ID" value="GBE78383.1"/>
    <property type="molecule type" value="Genomic_DNA"/>
</dbReference>
<keyword evidence="1" id="KW-0808">Transferase</keyword>
<evidence type="ECO:0000313" key="4">
    <source>
        <dbReference type="Proteomes" id="UP000287166"/>
    </source>
</evidence>
<evidence type="ECO:0000259" key="2">
    <source>
        <dbReference type="Pfam" id="PF05183"/>
    </source>
</evidence>
<dbReference type="GO" id="GO:0003968">
    <property type="term" value="F:RNA-directed RNA polymerase activity"/>
    <property type="evidence" value="ECO:0007669"/>
    <property type="project" value="UniProtKB-KW"/>
</dbReference>
<dbReference type="Pfam" id="PF05183">
    <property type="entry name" value="RdRP"/>
    <property type="match status" value="1"/>
</dbReference>
<keyword evidence="4" id="KW-1185">Reference proteome</keyword>
<feature type="domain" description="RDRP core" evidence="2">
    <location>
        <begin position="411"/>
        <end position="1001"/>
    </location>
</feature>
<keyword evidence="1" id="KW-0696">RNA-directed RNA polymerase</keyword>
<dbReference type="PANTHER" id="PTHR23079">
    <property type="entry name" value="RNA-DEPENDENT RNA POLYMERASE"/>
    <property type="match status" value="1"/>
</dbReference>
<dbReference type="AlphaFoldDB" id="A0A401G8C5"/>
<protein>
    <recommendedName>
        <fullName evidence="1">RNA-dependent RNA polymerase</fullName>
        <ecNumber evidence="1">2.7.7.48</ecNumber>
    </recommendedName>
</protein>
<gene>
    <name evidence="3" type="ORF">SCP_0112680</name>
</gene>
<comment type="caution">
    <text evidence="3">The sequence shown here is derived from an EMBL/GenBank/DDBJ whole genome shotgun (WGS) entry which is preliminary data.</text>
</comment>
<name>A0A401G8C5_9APHY</name>
<proteinExistence type="inferred from homology"/>
<reference evidence="3 4" key="1">
    <citation type="journal article" date="2018" name="Sci. Rep.">
        <title>Genome sequence of the cauliflower mushroom Sparassis crispa (Hanabiratake) and its association with beneficial usage.</title>
        <authorList>
            <person name="Kiyama R."/>
            <person name="Furutani Y."/>
            <person name="Kawaguchi K."/>
            <person name="Nakanishi T."/>
        </authorList>
    </citation>
    <scope>NUCLEOTIDE SEQUENCE [LARGE SCALE GENOMIC DNA]</scope>
</reference>
<comment type="similarity">
    <text evidence="1">Belongs to the RdRP family.</text>
</comment>
<keyword evidence="1" id="KW-0548">Nucleotidyltransferase</keyword>
<dbReference type="GeneID" id="38775300"/>
<dbReference type="GO" id="GO:0031380">
    <property type="term" value="C:nuclear RNA-directed RNA polymerase complex"/>
    <property type="evidence" value="ECO:0007669"/>
    <property type="project" value="TreeGrafter"/>
</dbReference>
<evidence type="ECO:0000313" key="3">
    <source>
        <dbReference type="EMBL" id="GBE78383.1"/>
    </source>
</evidence>
<dbReference type="InterPro" id="IPR057596">
    <property type="entry name" value="RDRP_core"/>
</dbReference>
<dbReference type="STRING" id="139825.A0A401G8C5"/>
<accession>A0A401G8C5</accession>
<keyword evidence="1" id="KW-0694">RNA-binding</keyword>
<dbReference type="InterPro" id="IPR007855">
    <property type="entry name" value="RDRP"/>
</dbReference>
<dbReference type="OrthoDB" id="6513042at2759"/>